<dbReference type="AlphaFoldDB" id="A0A0R0J6X4"/>
<dbReference type="PaxDb" id="3847-GLYMA07G35355.1"/>
<gene>
    <name evidence="2" type="ORF">GLYMA_07G227000</name>
</gene>
<dbReference type="OMA" id="DSEGECY"/>
<reference evidence="2 3" key="1">
    <citation type="journal article" date="2010" name="Nature">
        <title>Genome sequence of the palaeopolyploid soybean.</title>
        <authorList>
            <person name="Schmutz J."/>
            <person name="Cannon S.B."/>
            <person name="Schlueter J."/>
            <person name="Ma J."/>
            <person name="Mitros T."/>
            <person name="Nelson W."/>
            <person name="Hyten D.L."/>
            <person name="Song Q."/>
            <person name="Thelen J.J."/>
            <person name="Cheng J."/>
            <person name="Xu D."/>
            <person name="Hellsten U."/>
            <person name="May G.D."/>
            <person name="Yu Y."/>
            <person name="Sakurai T."/>
            <person name="Umezawa T."/>
            <person name="Bhattacharyya M.K."/>
            <person name="Sandhu D."/>
            <person name="Valliyodan B."/>
            <person name="Lindquist E."/>
            <person name="Peto M."/>
            <person name="Grant D."/>
            <person name="Shu S."/>
            <person name="Goodstein D."/>
            <person name="Barry K."/>
            <person name="Futrell-Griggs M."/>
            <person name="Abernathy B."/>
            <person name="Du J."/>
            <person name="Tian Z."/>
            <person name="Zhu L."/>
            <person name="Gill N."/>
            <person name="Joshi T."/>
            <person name="Libault M."/>
            <person name="Sethuraman A."/>
            <person name="Zhang X.-C."/>
            <person name="Shinozaki K."/>
            <person name="Nguyen H.T."/>
            <person name="Wing R.A."/>
            <person name="Cregan P."/>
            <person name="Specht J."/>
            <person name="Grimwood J."/>
            <person name="Rokhsar D."/>
            <person name="Stacey G."/>
            <person name="Shoemaker R.C."/>
            <person name="Jackson S.A."/>
        </authorList>
    </citation>
    <scope>NUCLEOTIDE SEQUENCE</scope>
    <source>
        <strain evidence="3">cv. Williams 82</strain>
        <tissue evidence="2">Callus</tissue>
    </source>
</reference>
<reference evidence="2" key="3">
    <citation type="submission" date="2018-07" db="EMBL/GenBank/DDBJ databases">
        <title>WGS assembly of Glycine max.</title>
        <authorList>
            <person name="Schmutz J."/>
            <person name="Cannon S."/>
            <person name="Schlueter J."/>
            <person name="Ma J."/>
            <person name="Mitros T."/>
            <person name="Nelson W."/>
            <person name="Hyten D."/>
            <person name="Song Q."/>
            <person name="Thelen J."/>
            <person name="Cheng J."/>
            <person name="Xu D."/>
            <person name="Hellsten U."/>
            <person name="May G."/>
            <person name="Yu Y."/>
            <person name="Sakurai T."/>
            <person name="Umezawa T."/>
            <person name="Bhattacharyya M."/>
            <person name="Sandhu D."/>
            <person name="Valliyodan B."/>
            <person name="Lindquist E."/>
            <person name="Peto M."/>
            <person name="Grant D."/>
            <person name="Shu S."/>
            <person name="Goodstein D."/>
            <person name="Barry K."/>
            <person name="Futrell-Griggs M."/>
            <person name="Abernathy B."/>
            <person name="Du J."/>
            <person name="Tian Z."/>
            <person name="Zhu L."/>
            <person name="Gill N."/>
            <person name="Joshi T."/>
            <person name="Libault M."/>
            <person name="Sethuraman A."/>
            <person name="Zhang X."/>
            <person name="Shinozaki K."/>
            <person name="Nguyen H."/>
            <person name="Wing R."/>
            <person name="Cregan P."/>
            <person name="Specht J."/>
            <person name="Grimwood J."/>
            <person name="Rokhsar D."/>
            <person name="Stacey G."/>
            <person name="Shoemaker R."/>
            <person name="Jackson S."/>
        </authorList>
    </citation>
    <scope>NUCLEOTIDE SEQUENCE</scope>
    <source>
        <tissue evidence="2">Callus</tissue>
    </source>
</reference>
<name>A0A0R0J6X4_SOYBN</name>
<evidence type="ECO:0008006" key="5">
    <source>
        <dbReference type="Google" id="ProtNLM"/>
    </source>
</evidence>
<evidence type="ECO:0000313" key="4">
    <source>
        <dbReference type="Proteomes" id="UP000008827"/>
    </source>
</evidence>
<protein>
    <recommendedName>
        <fullName evidence="5">Protein FAR1-RELATED SEQUENCE</fullName>
    </recommendedName>
</protein>
<feature type="region of interest" description="Disordered" evidence="1">
    <location>
        <begin position="1"/>
        <end position="34"/>
    </location>
</feature>
<dbReference type="InParanoid" id="A0A0R0J6X4"/>
<keyword evidence="4" id="KW-1185">Reference proteome</keyword>
<dbReference type="EMBL" id="CM000840">
    <property type="protein sequence ID" value="KRH50541.1"/>
    <property type="molecule type" value="Genomic_DNA"/>
</dbReference>
<evidence type="ECO:0000313" key="2">
    <source>
        <dbReference type="EMBL" id="KRH50541.1"/>
    </source>
</evidence>
<evidence type="ECO:0000313" key="3">
    <source>
        <dbReference type="EnsemblPlants" id="KRH50541"/>
    </source>
</evidence>
<dbReference type="Gramene" id="KRH50541">
    <property type="protein sequence ID" value="KRH50541"/>
    <property type="gene ID" value="GLYMA_07G227000"/>
</dbReference>
<dbReference type="PANTHER" id="PTHR46328">
    <property type="entry name" value="FAR-RED IMPAIRED RESPONSIVE (FAR1) FAMILY PROTEIN-RELATED"/>
    <property type="match status" value="1"/>
</dbReference>
<dbReference type="EnsemblPlants" id="KRH50541">
    <property type="protein sequence ID" value="KRH50541"/>
    <property type="gene ID" value="GLYMA_07G227000"/>
</dbReference>
<dbReference type="Proteomes" id="UP000008827">
    <property type="component" value="Chromosome 7"/>
</dbReference>
<proteinExistence type="predicted"/>
<sequence>MSHNVDVNSDENDNGDKGDVGIENVEDREDATNEEDRRIVGLVSDEINVLDFGSEEHAFIFYREYARSHGFVVRKYDVSQNVAGNINKCQFICNKEANRIFNVFGDVFAFDTIYKRLN</sequence>
<reference evidence="3" key="2">
    <citation type="submission" date="2018-02" db="UniProtKB">
        <authorList>
            <consortium name="EnsemblPlants"/>
        </authorList>
    </citation>
    <scope>IDENTIFICATION</scope>
    <source>
        <strain evidence="3">Williams 82</strain>
    </source>
</reference>
<accession>A0A0R0J6X4</accession>
<organism evidence="2">
    <name type="scientific">Glycine max</name>
    <name type="common">Soybean</name>
    <name type="synonym">Glycine hispida</name>
    <dbReference type="NCBI Taxonomy" id="3847"/>
    <lineage>
        <taxon>Eukaryota</taxon>
        <taxon>Viridiplantae</taxon>
        <taxon>Streptophyta</taxon>
        <taxon>Embryophyta</taxon>
        <taxon>Tracheophyta</taxon>
        <taxon>Spermatophyta</taxon>
        <taxon>Magnoliopsida</taxon>
        <taxon>eudicotyledons</taxon>
        <taxon>Gunneridae</taxon>
        <taxon>Pentapetalae</taxon>
        <taxon>rosids</taxon>
        <taxon>fabids</taxon>
        <taxon>Fabales</taxon>
        <taxon>Fabaceae</taxon>
        <taxon>Papilionoideae</taxon>
        <taxon>50 kb inversion clade</taxon>
        <taxon>NPAAA clade</taxon>
        <taxon>indigoferoid/millettioid clade</taxon>
        <taxon>Phaseoleae</taxon>
        <taxon>Glycine</taxon>
        <taxon>Glycine subgen. Soja</taxon>
    </lineage>
</organism>
<evidence type="ECO:0000256" key="1">
    <source>
        <dbReference type="SAM" id="MobiDB-lite"/>
    </source>
</evidence>